<name>A0ABW1CCD6_9ACTN</name>
<feature type="region of interest" description="Disordered" evidence="1">
    <location>
        <begin position="1"/>
        <end position="29"/>
    </location>
</feature>
<organism evidence="2 3">
    <name type="scientific">Nonomuraea insulae</name>
    <dbReference type="NCBI Taxonomy" id="1616787"/>
    <lineage>
        <taxon>Bacteria</taxon>
        <taxon>Bacillati</taxon>
        <taxon>Actinomycetota</taxon>
        <taxon>Actinomycetes</taxon>
        <taxon>Streptosporangiales</taxon>
        <taxon>Streptosporangiaceae</taxon>
        <taxon>Nonomuraea</taxon>
    </lineage>
</organism>
<evidence type="ECO:0000313" key="2">
    <source>
        <dbReference type="EMBL" id="MFC5822585.1"/>
    </source>
</evidence>
<reference evidence="3" key="1">
    <citation type="journal article" date="2019" name="Int. J. Syst. Evol. Microbiol.">
        <title>The Global Catalogue of Microorganisms (GCM) 10K type strain sequencing project: providing services to taxonomists for standard genome sequencing and annotation.</title>
        <authorList>
            <consortium name="The Broad Institute Genomics Platform"/>
            <consortium name="The Broad Institute Genome Sequencing Center for Infectious Disease"/>
            <person name="Wu L."/>
            <person name="Ma J."/>
        </authorList>
    </citation>
    <scope>NUCLEOTIDE SEQUENCE [LARGE SCALE GENOMIC DNA]</scope>
    <source>
        <strain evidence="3">CCUG 53903</strain>
    </source>
</reference>
<dbReference type="Proteomes" id="UP001596058">
    <property type="component" value="Unassembled WGS sequence"/>
</dbReference>
<evidence type="ECO:0000313" key="3">
    <source>
        <dbReference type="Proteomes" id="UP001596058"/>
    </source>
</evidence>
<evidence type="ECO:0000256" key="1">
    <source>
        <dbReference type="SAM" id="MobiDB-lite"/>
    </source>
</evidence>
<sequence length="120" mass="12570">MNGARKTEAHAAGGRSQPNGADESPDHAANAQWLKDNPVAMPQVGAGRWAVYDRDGHLRGDVVSGGPTRDTRFKATSATNEWSPTDQAPGYGITLHDAGAYLLDTSVSSGRPDEGEGGRP</sequence>
<gene>
    <name evidence="2" type="ORF">ACFPZ3_01840</name>
</gene>
<keyword evidence="3" id="KW-1185">Reference proteome</keyword>
<comment type="caution">
    <text evidence="2">The sequence shown here is derived from an EMBL/GenBank/DDBJ whole genome shotgun (WGS) entry which is preliminary data.</text>
</comment>
<protein>
    <submittedName>
        <fullName evidence="2">Uncharacterized protein</fullName>
    </submittedName>
</protein>
<accession>A0ABW1CCD6</accession>
<proteinExistence type="predicted"/>
<dbReference type="EMBL" id="JBHSPA010000004">
    <property type="protein sequence ID" value="MFC5822585.1"/>
    <property type="molecule type" value="Genomic_DNA"/>
</dbReference>
<dbReference type="RefSeq" id="WP_379512135.1">
    <property type="nucleotide sequence ID" value="NZ_JBHSPA010000004.1"/>
</dbReference>